<proteinExistence type="predicted"/>
<dbReference type="Proteomes" id="UP000228934">
    <property type="component" value="Unassembled WGS sequence"/>
</dbReference>
<protein>
    <recommendedName>
        <fullName evidence="1">MROH2B-like HEAT-repeats domain-containing protein</fullName>
    </recommendedName>
</protein>
<organism evidence="2 3">
    <name type="scientific">Aquarana catesbeiana</name>
    <name type="common">American bullfrog</name>
    <name type="synonym">Rana catesbeiana</name>
    <dbReference type="NCBI Taxonomy" id="8400"/>
    <lineage>
        <taxon>Eukaryota</taxon>
        <taxon>Metazoa</taxon>
        <taxon>Chordata</taxon>
        <taxon>Craniata</taxon>
        <taxon>Vertebrata</taxon>
        <taxon>Euteleostomi</taxon>
        <taxon>Amphibia</taxon>
        <taxon>Batrachia</taxon>
        <taxon>Anura</taxon>
        <taxon>Neobatrachia</taxon>
        <taxon>Ranoidea</taxon>
        <taxon>Ranidae</taxon>
        <taxon>Aquarana</taxon>
    </lineage>
</organism>
<dbReference type="AlphaFoldDB" id="A0A2G9R6X8"/>
<name>A0A2G9R6X8_AQUCT</name>
<dbReference type="GO" id="GO:0005737">
    <property type="term" value="C:cytoplasm"/>
    <property type="evidence" value="ECO:0007669"/>
    <property type="project" value="TreeGrafter"/>
</dbReference>
<keyword evidence="3" id="KW-1185">Reference proteome</keyword>
<reference evidence="3" key="1">
    <citation type="journal article" date="2017" name="Nat. Commun.">
        <title>The North American bullfrog draft genome provides insight into hormonal regulation of long noncoding RNA.</title>
        <authorList>
            <person name="Hammond S.A."/>
            <person name="Warren R.L."/>
            <person name="Vandervalk B.P."/>
            <person name="Kucuk E."/>
            <person name="Khan H."/>
            <person name="Gibb E.A."/>
            <person name="Pandoh P."/>
            <person name="Kirk H."/>
            <person name="Zhao Y."/>
            <person name="Jones M."/>
            <person name="Mungall A.J."/>
            <person name="Coope R."/>
            <person name="Pleasance S."/>
            <person name="Moore R.A."/>
            <person name="Holt R.A."/>
            <person name="Round J.M."/>
            <person name="Ohora S."/>
            <person name="Walle B.V."/>
            <person name="Veldhoen N."/>
            <person name="Helbing C.C."/>
            <person name="Birol I."/>
        </authorList>
    </citation>
    <scope>NUCLEOTIDE SEQUENCE [LARGE SCALE GENOMIC DNA]</scope>
</reference>
<accession>A0A2G9R6X8</accession>
<gene>
    <name evidence="2" type="ORF">AB205_0055300</name>
</gene>
<evidence type="ECO:0000259" key="1">
    <source>
        <dbReference type="Pfam" id="PF23210"/>
    </source>
</evidence>
<evidence type="ECO:0000313" key="2">
    <source>
        <dbReference type="EMBL" id="PIO23031.1"/>
    </source>
</evidence>
<dbReference type="EMBL" id="KV973185">
    <property type="protein sequence ID" value="PIO23031.1"/>
    <property type="molecule type" value="Genomic_DNA"/>
</dbReference>
<dbReference type="InterPro" id="IPR055408">
    <property type="entry name" value="HEAT_MROH2B-like"/>
</dbReference>
<dbReference type="Pfam" id="PF23210">
    <property type="entry name" value="HEAT_Maestro_2"/>
    <property type="match status" value="1"/>
</dbReference>
<feature type="domain" description="MROH2B-like HEAT-repeats" evidence="1">
    <location>
        <begin position="57"/>
        <end position="196"/>
    </location>
</feature>
<evidence type="ECO:0000313" key="3">
    <source>
        <dbReference type="Proteomes" id="UP000228934"/>
    </source>
</evidence>
<dbReference type="InterPro" id="IPR045206">
    <property type="entry name" value="Maestro_heat-like_prot"/>
</dbReference>
<dbReference type="PANTHER" id="PTHR23120">
    <property type="entry name" value="MAESTRO-RELATED HEAT DOMAIN-CONTAINING"/>
    <property type="match status" value="1"/>
</dbReference>
<dbReference type="OrthoDB" id="1884734at2759"/>
<sequence length="238" mass="26787">LAITLMDTSTDKDPDVQEQIYSSLCFMGETAMVEVLESCDSYLRQNKLSTTHRTIILRAMETIVRENLSKLNKDTAKMVILLASNEMTKSKGLAVAFGICSAHHLDDTLEKLSEFLKSDIMKKHVNFFNLFKDRADGDLEKIKSALILCYGYVAVYAPTELVLPRIESDILRNVFLYFHTKVLGIKVEPKVQCSSLPANLLSSLCSAIHYARKIRAERGPRGRAVGGGYITWWGQMRC</sequence>
<dbReference type="PANTHER" id="PTHR23120:SF0">
    <property type="entry name" value="MAESTRO HEAT-LIKE REPEAT FAMILY MEMBER 1"/>
    <property type="match status" value="1"/>
</dbReference>
<feature type="non-terminal residue" evidence="2">
    <location>
        <position position="1"/>
    </location>
</feature>